<dbReference type="InterPro" id="IPR029058">
    <property type="entry name" value="AB_hydrolase_fold"/>
</dbReference>
<keyword evidence="2" id="KW-0378">Hydrolase</keyword>
<dbReference type="Proteomes" id="UP000887023">
    <property type="component" value="Chromosome"/>
</dbReference>
<sequence length="232" mass="24413">MIDIDVATPNGTIGAVVAQPAGAGPWPGVVVVHDALGMNDDLRSIARRIADQGYLVILPDLYSRGGVVRCLTSVYRDLLRHRGSAFADLGAARDLLRARPDCTGKVAVVGFCLGGGFALVLANQGFDASAPFYPSIPPTYAALLDGACPVVASFGARDPINIGNGARLERALVQRGIRHDVRTYPGAGHSFANQVPVPALARVAGFVGFGYDAAAADDAWRRVFAFFGEHLR</sequence>
<evidence type="ECO:0000313" key="2">
    <source>
        <dbReference type="EMBL" id="QXQ13498.1"/>
    </source>
</evidence>
<feature type="domain" description="Dienelactone hydrolase" evidence="1">
    <location>
        <begin position="13"/>
        <end position="230"/>
    </location>
</feature>
<accession>A0ABX8S6W9</accession>
<evidence type="ECO:0000259" key="1">
    <source>
        <dbReference type="Pfam" id="PF01738"/>
    </source>
</evidence>
<protein>
    <submittedName>
        <fullName evidence="2">Dienelactone hydrolase family protein</fullName>
    </submittedName>
</protein>
<dbReference type="Pfam" id="PF01738">
    <property type="entry name" value="DLH"/>
    <property type="match status" value="1"/>
</dbReference>
<dbReference type="InterPro" id="IPR051049">
    <property type="entry name" value="Dienelactone_hydrolase-like"/>
</dbReference>
<name>A0ABX8S6W9_9ACTN</name>
<dbReference type="PANTHER" id="PTHR46623:SF6">
    <property type="entry name" value="ALPHA_BETA-HYDROLASES SUPERFAMILY PROTEIN"/>
    <property type="match status" value="1"/>
</dbReference>
<dbReference type="EMBL" id="CP079105">
    <property type="protein sequence ID" value="QXQ13498.1"/>
    <property type="molecule type" value="Genomic_DNA"/>
</dbReference>
<evidence type="ECO:0000313" key="3">
    <source>
        <dbReference type="Proteomes" id="UP000887023"/>
    </source>
</evidence>
<dbReference type="PANTHER" id="PTHR46623">
    <property type="entry name" value="CARBOXYMETHYLENEBUTENOLIDASE-RELATED"/>
    <property type="match status" value="1"/>
</dbReference>
<keyword evidence="3" id="KW-1185">Reference proteome</keyword>
<organism evidence="2 3">
    <name type="scientific">Skermania pinensis</name>
    <dbReference type="NCBI Taxonomy" id="39122"/>
    <lineage>
        <taxon>Bacteria</taxon>
        <taxon>Bacillati</taxon>
        <taxon>Actinomycetota</taxon>
        <taxon>Actinomycetes</taxon>
        <taxon>Mycobacteriales</taxon>
        <taxon>Gordoniaceae</taxon>
        <taxon>Skermania</taxon>
    </lineage>
</organism>
<proteinExistence type="predicted"/>
<dbReference type="GO" id="GO:0016787">
    <property type="term" value="F:hydrolase activity"/>
    <property type="evidence" value="ECO:0007669"/>
    <property type="project" value="UniProtKB-KW"/>
</dbReference>
<dbReference type="RefSeq" id="WP_066474167.1">
    <property type="nucleotide sequence ID" value="NZ_CBCRUZ010000007.1"/>
</dbReference>
<dbReference type="SUPFAM" id="SSF53474">
    <property type="entry name" value="alpha/beta-Hydrolases"/>
    <property type="match status" value="1"/>
</dbReference>
<reference evidence="2" key="1">
    <citation type="submission" date="2021-07" db="EMBL/GenBank/DDBJ databases">
        <title>Candidatus Kaistella beijingensis sp. nov. isolated from a municipal wastewater treatment plant is involved in sludge foaming.</title>
        <authorList>
            <person name="Song Y."/>
            <person name="Liu S.-J."/>
        </authorList>
    </citation>
    <scope>NUCLEOTIDE SEQUENCE</scope>
    <source>
        <strain evidence="2">DSM 43998</strain>
    </source>
</reference>
<dbReference type="InterPro" id="IPR002925">
    <property type="entry name" value="Dienelactn_hydro"/>
</dbReference>
<dbReference type="Gene3D" id="3.40.50.1820">
    <property type="entry name" value="alpha/beta hydrolase"/>
    <property type="match status" value="1"/>
</dbReference>
<gene>
    <name evidence="2" type="ORF">KV203_17005</name>
</gene>